<dbReference type="CDD" id="cd00130">
    <property type="entry name" value="PAS"/>
    <property type="match status" value="1"/>
</dbReference>
<accession>A0ABT7E8Q4</accession>
<feature type="domain" description="PAC" evidence="8">
    <location>
        <begin position="299"/>
        <end position="362"/>
    </location>
</feature>
<sequence length="622" mass="72170">MLDREDYLKVIYDSPTPCMWASFIKHENEKSCDIEVIGTNKELDNIAEKEILKKHKYKINSGKYSDLFSKADKLNEIKELSIVDFVDILGSFYQIDIRHIYDDKYIVWFTKKIELDENIKLLLNKIGTAIWCKDKYGRYVYLNKSLDLYPNATPNKIVGKTDFEVFPEQEANVFVKGDEKLLAGELESMESLTFFNGNCYCGLNHVIKNDGDIVGTIGMCIDTLRRKNLINEEISDTKMLELISDTIPDSIFFKDNSGIFRHCNKVFAQSMNLRKEDILGKSEEQINKSKSKIKKYKKEEEQIRLLKQTIISNHSQKCRDGSTKYFETVKVPFLDEHEMVGGVLGISRDISHRKEAELEFERLRMEFFANLSHEFKTPLNLIFSSIQLIESMIDRGYDSSKYITYTNIIKQNGYRILKMVNNLIDSTRLNSGCLELNKQNYNIVEFIENICESVQNYANEENIRVIFDTNVEEKIMAFDLEKVERIMLNMLSNAIKYTKEKGQIEVSLNFEEEYLYIKVKDNGVGIPKDKLDDVFKLFKQINNRMTKLSEGSGIGLSIVKSLVDLHDGTINVYSKKGRGSEFIIKLPISLCDEKECSRKIPKYNKYVENIDIEFSDIYTSTK</sequence>
<evidence type="ECO:0000259" key="8">
    <source>
        <dbReference type="PROSITE" id="PS50113"/>
    </source>
</evidence>
<dbReference type="InterPro" id="IPR004358">
    <property type="entry name" value="Sig_transdc_His_kin-like_C"/>
</dbReference>
<evidence type="ECO:0000313" key="10">
    <source>
        <dbReference type="Proteomes" id="UP001301012"/>
    </source>
</evidence>
<dbReference type="CDD" id="cd00082">
    <property type="entry name" value="HisKA"/>
    <property type="match status" value="1"/>
</dbReference>
<dbReference type="SUPFAM" id="SSF55785">
    <property type="entry name" value="PYP-like sensor domain (PAS domain)"/>
    <property type="match status" value="2"/>
</dbReference>
<dbReference type="Gene3D" id="3.30.565.10">
    <property type="entry name" value="Histidine kinase-like ATPase, C-terminal domain"/>
    <property type="match status" value="1"/>
</dbReference>
<protein>
    <recommendedName>
        <fullName evidence="2">histidine kinase</fullName>
        <ecNumber evidence="2">2.7.13.3</ecNumber>
    </recommendedName>
</protein>
<dbReference type="Pfam" id="PF00512">
    <property type="entry name" value="HisKA"/>
    <property type="match status" value="1"/>
</dbReference>
<dbReference type="RefSeq" id="WP_284131453.1">
    <property type="nucleotide sequence ID" value="NZ_JASKYM010000001.1"/>
</dbReference>
<dbReference type="InterPro" id="IPR003594">
    <property type="entry name" value="HATPase_dom"/>
</dbReference>
<comment type="caution">
    <text evidence="9">The sequence shown here is derived from an EMBL/GenBank/DDBJ whole genome shotgun (WGS) entry which is preliminary data.</text>
</comment>
<dbReference type="PANTHER" id="PTHR43547:SF2">
    <property type="entry name" value="HYBRID SIGNAL TRANSDUCTION HISTIDINE KINASE C"/>
    <property type="match status" value="1"/>
</dbReference>
<dbReference type="PROSITE" id="PS50109">
    <property type="entry name" value="HIS_KIN"/>
    <property type="match status" value="1"/>
</dbReference>
<dbReference type="SMART" id="SM00388">
    <property type="entry name" value="HisKA"/>
    <property type="match status" value="1"/>
</dbReference>
<keyword evidence="4 9" id="KW-0418">Kinase</keyword>
<dbReference type="SUPFAM" id="SSF47384">
    <property type="entry name" value="Homodimeric domain of signal transducing histidine kinase"/>
    <property type="match status" value="1"/>
</dbReference>
<comment type="catalytic activity">
    <reaction evidence="1">
        <text>ATP + protein L-histidine = ADP + protein N-phospho-L-histidine.</text>
        <dbReference type="EC" id="2.7.13.3"/>
    </reaction>
</comment>
<name>A0ABT7E8Q4_9FIRM</name>
<dbReference type="EC" id="2.7.13.3" evidence="2"/>
<dbReference type="Proteomes" id="UP001301012">
    <property type="component" value="Unassembled WGS sequence"/>
</dbReference>
<evidence type="ECO:0000256" key="1">
    <source>
        <dbReference type="ARBA" id="ARBA00000085"/>
    </source>
</evidence>
<proteinExistence type="predicted"/>
<gene>
    <name evidence="9" type="ORF">QOZ84_02875</name>
</gene>
<feature type="domain" description="PAS" evidence="7">
    <location>
        <begin position="115"/>
        <end position="185"/>
    </location>
</feature>
<reference evidence="9 10" key="1">
    <citation type="submission" date="2023-05" db="EMBL/GenBank/DDBJ databases">
        <title>Rombocin, a short stable natural nisin variant, displays selective antimicrobial activity against Listeria monocytogenes and employs dual mode of action to kill target bacterial strains.</title>
        <authorList>
            <person name="Wambui J."/>
            <person name="Stephan R."/>
            <person name="Kuipers O.P."/>
        </authorList>
    </citation>
    <scope>NUCLEOTIDE SEQUENCE [LARGE SCALE GENOMIC DNA]</scope>
    <source>
        <strain evidence="9 10">RC002</strain>
    </source>
</reference>
<keyword evidence="10" id="KW-1185">Reference proteome</keyword>
<evidence type="ECO:0000259" key="6">
    <source>
        <dbReference type="PROSITE" id="PS50109"/>
    </source>
</evidence>
<keyword evidence="4 9" id="KW-0808">Transferase</keyword>
<dbReference type="Gene3D" id="1.10.287.130">
    <property type="match status" value="1"/>
</dbReference>
<dbReference type="InterPro" id="IPR036890">
    <property type="entry name" value="HATPase_C_sf"/>
</dbReference>
<dbReference type="NCBIfam" id="TIGR00229">
    <property type="entry name" value="sensory_box"/>
    <property type="match status" value="1"/>
</dbReference>
<evidence type="ECO:0000313" key="9">
    <source>
        <dbReference type="EMBL" id="MDK2562478.1"/>
    </source>
</evidence>
<dbReference type="InterPro" id="IPR005467">
    <property type="entry name" value="His_kinase_dom"/>
</dbReference>
<evidence type="ECO:0000256" key="5">
    <source>
        <dbReference type="ARBA" id="ARBA00023012"/>
    </source>
</evidence>
<dbReference type="SUPFAM" id="SSF55874">
    <property type="entry name" value="ATPase domain of HSP90 chaperone/DNA topoisomerase II/histidine kinase"/>
    <property type="match status" value="1"/>
</dbReference>
<dbReference type="PROSITE" id="PS50112">
    <property type="entry name" value="PAS"/>
    <property type="match status" value="2"/>
</dbReference>
<dbReference type="GO" id="GO:0016301">
    <property type="term" value="F:kinase activity"/>
    <property type="evidence" value="ECO:0007669"/>
    <property type="project" value="UniProtKB-KW"/>
</dbReference>
<dbReference type="PANTHER" id="PTHR43547">
    <property type="entry name" value="TWO-COMPONENT HISTIDINE KINASE"/>
    <property type="match status" value="1"/>
</dbReference>
<dbReference type="Pfam" id="PF08448">
    <property type="entry name" value="PAS_4"/>
    <property type="match status" value="2"/>
</dbReference>
<dbReference type="InterPro" id="IPR013656">
    <property type="entry name" value="PAS_4"/>
</dbReference>
<dbReference type="InterPro" id="IPR036097">
    <property type="entry name" value="HisK_dim/P_sf"/>
</dbReference>
<dbReference type="Pfam" id="PF02518">
    <property type="entry name" value="HATPase_c"/>
    <property type="match status" value="1"/>
</dbReference>
<dbReference type="EMBL" id="JASKYM010000001">
    <property type="protein sequence ID" value="MDK2562478.1"/>
    <property type="molecule type" value="Genomic_DNA"/>
</dbReference>
<dbReference type="InterPro" id="IPR000014">
    <property type="entry name" value="PAS"/>
</dbReference>
<dbReference type="InterPro" id="IPR003661">
    <property type="entry name" value="HisK_dim/P_dom"/>
</dbReference>
<evidence type="ECO:0000256" key="3">
    <source>
        <dbReference type="ARBA" id="ARBA00022553"/>
    </source>
</evidence>
<feature type="domain" description="Histidine kinase" evidence="6">
    <location>
        <begin position="370"/>
        <end position="590"/>
    </location>
</feature>
<dbReference type="Gene3D" id="3.30.450.20">
    <property type="entry name" value="PAS domain"/>
    <property type="match status" value="2"/>
</dbReference>
<feature type="domain" description="PAS" evidence="7">
    <location>
        <begin position="236"/>
        <end position="282"/>
    </location>
</feature>
<keyword evidence="5" id="KW-0902">Two-component regulatory system</keyword>
<dbReference type="PROSITE" id="PS50113">
    <property type="entry name" value="PAC"/>
    <property type="match status" value="1"/>
</dbReference>
<dbReference type="InterPro" id="IPR000700">
    <property type="entry name" value="PAS-assoc_C"/>
</dbReference>
<keyword evidence="3" id="KW-0597">Phosphoprotein</keyword>
<evidence type="ECO:0000256" key="4">
    <source>
        <dbReference type="ARBA" id="ARBA00022777"/>
    </source>
</evidence>
<dbReference type="SMART" id="SM00387">
    <property type="entry name" value="HATPase_c"/>
    <property type="match status" value="1"/>
</dbReference>
<dbReference type="InterPro" id="IPR035965">
    <property type="entry name" value="PAS-like_dom_sf"/>
</dbReference>
<evidence type="ECO:0000259" key="7">
    <source>
        <dbReference type="PROSITE" id="PS50112"/>
    </source>
</evidence>
<organism evidence="9 10">
    <name type="scientific">Romboutsia sedimentorum</name>
    <dbReference type="NCBI Taxonomy" id="1368474"/>
    <lineage>
        <taxon>Bacteria</taxon>
        <taxon>Bacillati</taxon>
        <taxon>Bacillota</taxon>
        <taxon>Clostridia</taxon>
        <taxon>Peptostreptococcales</taxon>
        <taxon>Peptostreptococcaceae</taxon>
        <taxon>Romboutsia</taxon>
    </lineage>
</organism>
<dbReference type="PRINTS" id="PR00344">
    <property type="entry name" value="BCTRLSENSOR"/>
</dbReference>
<dbReference type="SMART" id="SM00091">
    <property type="entry name" value="PAS"/>
    <property type="match status" value="2"/>
</dbReference>
<evidence type="ECO:0000256" key="2">
    <source>
        <dbReference type="ARBA" id="ARBA00012438"/>
    </source>
</evidence>